<evidence type="ECO:0000313" key="7">
    <source>
        <dbReference type="EMBL" id="KAF4667573.1"/>
    </source>
</evidence>
<keyword evidence="3 4" id="KW-0862">Zinc</keyword>
<feature type="zinc finger region" description="C3H1-type" evidence="4">
    <location>
        <begin position="59"/>
        <end position="86"/>
    </location>
</feature>
<dbReference type="InterPro" id="IPR036855">
    <property type="entry name" value="Znf_CCCH_sf"/>
</dbReference>
<dbReference type="PROSITE" id="PS50103">
    <property type="entry name" value="ZF_C3H1"/>
    <property type="match status" value="1"/>
</dbReference>
<dbReference type="SUPFAM" id="SSF90229">
    <property type="entry name" value="CCCH zinc finger"/>
    <property type="match status" value="1"/>
</dbReference>
<organism evidence="8 10">
    <name type="scientific">Perkinsus olseni</name>
    <name type="common">Perkinsus atlanticus</name>
    <dbReference type="NCBI Taxonomy" id="32597"/>
    <lineage>
        <taxon>Eukaryota</taxon>
        <taxon>Sar</taxon>
        <taxon>Alveolata</taxon>
        <taxon>Perkinsozoa</taxon>
        <taxon>Perkinsea</taxon>
        <taxon>Perkinsida</taxon>
        <taxon>Perkinsidae</taxon>
        <taxon>Perkinsus</taxon>
    </lineage>
</organism>
<dbReference type="SMART" id="SM00356">
    <property type="entry name" value="ZnF_C3H1"/>
    <property type="match status" value="1"/>
</dbReference>
<feature type="compositionally biased region" description="Polar residues" evidence="5">
    <location>
        <begin position="42"/>
        <end position="53"/>
    </location>
</feature>
<evidence type="ECO:0000313" key="8">
    <source>
        <dbReference type="EMBL" id="KAF4674767.1"/>
    </source>
</evidence>
<evidence type="ECO:0000259" key="6">
    <source>
        <dbReference type="PROSITE" id="PS50103"/>
    </source>
</evidence>
<proteinExistence type="predicted"/>
<dbReference type="AlphaFoldDB" id="A0A7J6MTU7"/>
<keyword evidence="2 4" id="KW-0863">Zinc-finger</keyword>
<dbReference type="Proteomes" id="UP000572268">
    <property type="component" value="Unassembled WGS sequence"/>
</dbReference>
<name>A0A7J6MTU7_PEROL</name>
<evidence type="ECO:0000256" key="1">
    <source>
        <dbReference type="ARBA" id="ARBA00022723"/>
    </source>
</evidence>
<dbReference type="Proteomes" id="UP000570595">
    <property type="component" value="Unassembled WGS sequence"/>
</dbReference>
<sequence length="268" mass="29467">MSSIRIESTADVASSSESYPEAVSEGYSAVEIKPAVPGVQDDISNSGSTQSDVSAKEPAKTKPLCDHFKRGKCRLENSCRFAHSLKEHNDPSLITKRRAEAKAQQKLLRMRKREAEKSAAELTSAGDSDSLSSCSPPASPRYCSFSRNGVSPQMPPYGLPKRASTGSLPSMAVSYSNCYGPLPVYYSPVCYSSPCYVSTPGAYYVVQQPQWEPESPCYAAAPEYYTHPQQQVMTPSSSFGVRRSASCSMVQTPTYRRPRMYSEEHYED</sequence>
<dbReference type="InterPro" id="IPR000571">
    <property type="entry name" value="Znf_CCCH"/>
</dbReference>
<dbReference type="Gene3D" id="4.10.1000.10">
    <property type="entry name" value="Zinc finger, CCCH-type"/>
    <property type="match status" value="1"/>
</dbReference>
<dbReference type="EMBL" id="JABANN010000025">
    <property type="protein sequence ID" value="KAF4674767.1"/>
    <property type="molecule type" value="Genomic_DNA"/>
</dbReference>
<evidence type="ECO:0000313" key="10">
    <source>
        <dbReference type="Proteomes" id="UP000572268"/>
    </source>
</evidence>
<evidence type="ECO:0000256" key="2">
    <source>
        <dbReference type="ARBA" id="ARBA00022771"/>
    </source>
</evidence>
<dbReference type="EMBL" id="JABAHT010000052">
    <property type="protein sequence ID" value="KAF4667573.1"/>
    <property type="molecule type" value="Genomic_DNA"/>
</dbReference>
<dbReference type="Pfam" id="PF00642">
    <property type="entry name" value="zf-CCCH"/>
    <property type="match status" value="1"/>
</dbReference>
<evidence type="ECO:0000256" key="3">
    <source>
        <dbReference type="ARBA" id="ARBA00022833"/>
    </source>
</evidence>
<gene>
    <name evidence="8" type="ORF">FOL46_004027</name>
    <name evidence="7" type="ORF">FOZ61_008124</name>
</gene>
<dbReference type="GO" id="GO:0008270">
    <property type="term" value="F:zinc ion binding"/>
    <property type="evidence" value="ECO:0007669"/>
    <property type="project" value="UniProtKB-KW"/>
</dbReference>
<feature type="region of interest" description="Disordered" evidence="5">
    <location>
        <begin position="1"/>
        <end position="61"/>
    </location>
</feature>
<keyword evidence="1 4" id="KW-0479">Metal-binding</keyword>
<accession>A0A7J6MTU7</accession>
<feature type="compositionally biased region" description="Polar residues" evidence="5">
    <location>
        <begin position="1"/>
        <end position="18"/>
    </location>
</feature>
<dbReference type="OrthoDB" id="432213at2759"/>
<feature type="region of interest" description="Disordered" evidence="5">
    <location>
        <begin position="111"/>
        <end position="133"/>
    </location>
</feature>
<protein>
    <recommendedName>
        <fullName evidence="6">C3H1-type domain-containing protein</fullName>
    </recommendedName>
</protein>
<evidence type="ECO:0000256" key="4">
    <source>
        <dbReference type="PROSITE-ProRule" id="PRU00723"/>
    </source>
</evidence>
<feature type="compositionally biased region" description="Low complexity" evidence="5">
    <location>
        <begin position="124"/>
        <end position="133"/>
    </location>
</feature>
<comment type="caution">
    <text evidence="8">The sequence shown here is derived from an EMBL/GenBank/DDBJ whole genome shotgun (WGS) entry which is preliminary data.</text>
</comment>
<evidence type="ECO:0000313" key="9">
    <source>
        <dbReference type="Proteomes" id="UP000570595"/>
    </source>
</evidence>
<evidence type="ECO:0000256" key="5">
    <source>
        <dbReference type="SAM" id="MobiDB-lite"/>
    </source>
</evidence>
<feature type="domain" description="C3H1-type" evidence="6">
    <location>
        <begin position="59"/>
        <end position="86"/>
    </location>
</feature>
<reference evidence="9 10" key="1">
    <citation type="submission" date="2020-04" db="EMBL/GenBank/DDBJ databases">
        <title>Perkinsus olseni comparative genomics.</title>
        <authorList>
            <person name="Bogema D.R."/>
        </authorList>
    </citation>
    <scope>NUCLEOTIDE SEQUENCE [LARGE SCALE GENOMIC DNA]</scope>
    <source>
        <strain evidence="7">ATCC PRA-179</strain>
        <strain evidence="8">ATCC PRA-31</strain>
    </source>
</reference>